<evidence type="ECO:0000256" key="1">
    <source>
        <dbReference type="ARBA" id="ARBA00022679"/>
    </source>
</evidence>
<accession>A0A347UE79</accession>
<dbReference type="RefSeq" id="WP_118941815.1">
    <property type="nucleotide sequence ID" value="NZ_CP032125.1"/>
</dbReference>
<dbReference type="Proteomes" id="UP000261704">
    <property type="component" value="Chromosome"/>
</dbReference>
<dbReference type="PANTHER" id="PTHR43877">
    <property type="entry name" value="AMINOALKYLPHOSPHONATE N-ACETYLTRANSFERASE-RELATED-RELATED"/>
    <property type="match status" value="1"/>
</dbReference>
<dbReference type="GO" id="GO:0016747">
    <property type="term" value="F:acyltransferase activity, transferring groups other than amino-acyl groups"/>
    <property type="evidence" value="ECO:0007669"/>
    <property type="project" value="InterPro"/>
</dbReference>
<dbReference type="AlphaFoldDB" id="A0A347UE79"/>
<sequence length="172" mass="19684">MAIWKVGLSCVASVKNGCMVIIDRKRIATMVEYRKTTPDDANSCVKILRHWIDETNWMPMLHSEPSMQQFWRGRLDQTAGWVAIENRRVVGFCIRDGGDITALYLDPSARRKGVGKELLDLAREDLDEVSLWVFAANTKALAFYTREGFVEVFRSDGDNEEGLPDIKLSWKR</sequence>
<dbReference type="InterPro" id="IPR050832">
    <property type="entry name" value="Bact_Acetyltransf"/>
</dbReference>
<dbReference type="OrthoDB" id="9797417at2"/>
<dbReference type="Gene3D" id="3.40.630.30">
    <property type="match status" value="1"/>
</dbReference>
<evidence type="ECO:0000256" key="2">
    <source>
        <dbReference type="ARBA" id="ARBA00023315"/>
    </source>
</evidence>
<dbReference type="SUPFAM" id="SSF55729">
    <property type="entry name" value="Acyl-CoA N-acyltransferases (Nat)"/>
    <property type="match status" value="1"/>
</dbReference>
<dbReference type="InterPro" id="IPR016181">
    <property type="entry name" value="Acyl_CoA_acyltransferase"/>
</dbReference>
<gene>
    <name evidence="4" type="ORF">BAR1_03945</name>
</gene>
<dbReference type="CDD" id="cd04301">
    <property type="entry name" value="NAT_SF"/>
    <property type="match status" value="1"/>
</dbReference>
<evidence type="ECO:0000313" key="5">
    <source>
        <dbReference type="Proteomes" id="UP000261704"/>
    </source>
</evidence>
<dbReference type="PROSITE" id="PS51186">
    <property type="entry name" value="GNAT"/>
    <property type="match status" value="1"/>
</dbReference>
<name>A0A347UE79_9RHOB</name>
<feature type="domain" description="N-acetyltransferase" evidence="3">
    <location>
        <begin position="31"/>
        <end position="172"/>
    </location>
</feature>
<organism evidence="4 5">
    <name type="scientific">Profundibacter amoris</name>
    <dbReference type="NCBI Taxonomy" id="2171755"/>
    <lineage>
        <taxon>Bacteria</taxon>
        <taxon>Pseudomonadati</taxon>
        <taxon>Pseudomonadota</taxon>
        <taxon>Alphaproteobacteria</taxon>
        <taxon>Rhodobacterales</taxon>
        <taxon>Paracoccaceae</taxon>
        <taxon>Profundibacter</taxon>
    </lineage>
</organism>
<dbReference type="KEGG" id="pamo:BAR1_03945"/>
<evidence type="ECO:0000313" key="4">
    <source>
        <dbReference type="EMBL" id="AXX97157.1"/>
    </source>
</evidence>
<proteinExistence type="predicted"/>
<evidence type="ECO:0000259" key="3">
    <source>
        <dbReference type="PROSITE" id="PS51186"/>
    </source>
</evidence>
<keyword evidence="2" id="KW-0012">Acyltransferase</keyword>
<keyword evidence="5" id="KW-1185">Reference proteome</keyword>
<dbReference type="Pfam" id="PF13508">
    <property type="entry name" value="Acetyltransf_7"/>
    <property type="match status" value="1"/>
</dbReference>
<dbReference type="InterPro" id="IPR000182">
    <property type="entry name" value="GNAT_dom"/>
</dbReference>
<dbReference type="EMBL" id="CP032125">
    <property type="protein sequence ID" value="AXX97157.1"/>
    <property type="molecule type" value="Genomic_DNA"/>
</dbReference>
<keyword evidence="1 4" id="KW-0808">Transferase</keyword>
<dbReference type="PANTHER" id="PTHR43877:SF2">
    <property type="entry name" value="AMINOALKYLPHOSPHONATE N-ACETYLTRANSFERASE-RELATED"/>
    <property type="match status" value="1"/>
</dbReference>
<reference evidence="4 5" key="1">
    <citation type="submission" date="2018-09" db="EMBL/GenBank/DDBJ databases">
        <title>Profundibacter amoris BAR1 gen. nov., sp. nov., a new member of the Roseobacter clade isolated at Lokis Castle Vent Field on the Arctic Mid-Oceanic Ridge.</title>
        <authorList>
            <person name="Le Moine Bauer S."/>
            <person name="Sjoeberg A.G."/>
            <person name="L'Haridon S."/>
            <person name="Stokke R."/>
            <person name="Roalkvam I."/>
            <person name="Steen I.H."/>
            <person name="Dahle H."/>
        </authorList>
    </citation>
    <scope>NUCLEOTIDE SEQUENCE [LARGE SCALE GENOMIC DNA]</scope>
    <source>
        <strain evidence="4 5">BAR1</strain>
    </source>
</reference>
<protein>
    <submittedName>
        <fullName evidence="4">GNAT family N-acetyltransferase</fullName>
    </submittedName>
</protein>